<reference evidence="2" key="1">
    <citation type="submission" date="2020-05" db="EMBL/GenBank/DDBJ databases">
        <authorList>
            <person name="Chiriac C."/>
            <person name="Salcher M."/>
            <person name="Ghai R."/>
            <person name="Kavagutti S V."/>
        </authorList>
    </citation>
    <scope>NUCLEOTIDE SEQUENCE</scope>
</reference>
<dbReference type="InterPro" id="IPR027417">
    <property type="entry name" value="P-loop_NTPase"/>
</dbReference>
<feature type="domain" description="Phosphoribulokinase/uridine kinase" evidence="1">
    <location>
        <begin position="22"/>
        <end position="203"/>
    </location>
</feature>
<gene>
    <name evidence="2" type="ORF">UFOPK2852_00602</name>
</gene>
<evidence type="ECO:0000259" key="1">
    <source>
        <dbReference type="Pfam" id="PF00485"/>
    </source>
</evidence>
<dbReference type="NCBIfam" id="NF006743">
    <property type="entry name" value="PRK09270.1-2"/>
    <property type="match status" value="1"/>
</dbReference>
<sequence length="206" mass="23082">MSVNLLVEQIKTLLEGSSPRTIIGIVGKPGAGKSTVVAEIQNQFESNDVAIIPMDGYHLSNEELIELGRRNRKGAPDTFDVSAFVSLLRSVRNEINKNHTFPIFHREIEASKEGEGLVPAGAKVVVVEGNYLFSQEYGWHEVFPLLDQSWFISIDDEIRMRRLIARHIAYGKTAQEAEEWSLGSDEMNARFIEKSANRAEKVINLA</sequence>
<dbReference type="InterPro" id="IPR006083">
    <property type="entry name" value="PRK/URK"/>
</dbReference>
<dbReference type="SUPFAM" id="SSF52540">
    <property type="entry name" value="P-loop containing nucleoside triphosphate hydrolases"/>
    <property type="match status" value="1"/>
</dbReference>
<organism evidence="2">
    <name type="scientific">freshwater metagenome</name>
    <dbReference type="NCBI Taxonomy" id="449393"/>
    <lineage>
        <taxon>unclassified sequences</taxon>
        <taxon>metagenomes</taxon>
        <taxon>ecological metagenomes</taxon>
    </lineage>
</organism>
<name>A0A6J6UGL8_9ZZZZ</name>
<dbReference type="GO" id="GO:0005524">
    <property type="term" value="F:ATP binding"/>
    <property type="evidence" value="ECO:0007669"/>
    <property type="project" value="InterPro"/>
</dbReference>
<protein>
    <submittedName>
        <fullName evidence="2">Unannotated protein</fullName>
    </submittedName>
</protein>
<evidence type="ECO:0000313" key="2">
    <source>
        <dbReference type="EMBL" id="CAB4757813.1"/>
    </source>
</evidence>
<dbReference type="EMBL" id="CAEZZJ010000057">
    <property type="protein sequence ID" value="CAB4757813.1"/>
    <property type="molecule type" value="Genomic_DNA"/>
</dbReference>
<dbReference type="GO" id="GO:0016301">
    <property type="term" value="F:kinase activity"/>
    <property type="evidence" value="ECO:0007669"/>
    <property type="project" value="InterPro"/>
</dbReference>
<dbReference type="PANTHER" id="PTHR10285">
    <property type="entry name" value="URIDINE KINASE"/>
    <property type="match status" value="1"/>
</dbReference>
<dbReference type="Pfam" id="PF00485">
    <property type="entry name" value="PRK"/>
    <property type="match status" value="1"/>
</dbReference>
<dbReference type="AlphaFoldDB" id="A0A6J6UGL8"/>
<proteinExistence type="predicted"/>
<accession>A0A6J6UGL8</accession>
<dbReference type="Gene3D" id="3.40.50.300">
    <property type="entry name" value="P-loop containing nucleotide triphosphate hydrolases"/>
    <property type="match status" value="1"/>
</dbReference>
<dbReference type="PRINTS" id="PR00988">
    <property type="entry name" value="URIDINKINASE"/>
</dbReference>